<dbReference type="EMBL" id="MGBR01000001">
    <property type="protein sequence ID" value="OGK73822.1"/>
    <property type="molecule type" value="Genomic_DNA"/>
</dbReference>
<dbReference type="Pfam" id="PF13462">
    <property type="entry name" value="Thioredoxin_4"/>
    <property type="match status" value="1"/>
</dbReference>
<protein>
    <recommendedName>
        <fullName evidence="7">Thioredoxin domain-containing protein</fullName>
    </recommendedName>
</protein>
<dbReference type="Gene3D" id="3.40.30.10">
    <property type="entry name" value="Glutaredoxin"/>
    <property type="match status" value="1"/>
</dbReference>
<evidence type="ECO:0000256" key="4">
    <source>
        <dbReference type="ARBA" id="ARBA00023157"/>
    </source>
</evidence>
<dbReference type="PANTHER" id="PTHR13887:SF14">
    <property type="entry name" value="DISULFIDE BOND FORMATION PROTEIN D"/>
    <property type="match status" value="1"/>
</dbReference>
<keyword evidence="6" id="KW-0812">Transmembrane</keyword>
<feature type="domain" description="Thioredoxin" evidence="7">
    <location>
        <begin position="8"/>
        <end position="213"/>
    </location>
</feature>
<reference evidence="8 9" key="1">
    <citation type="journal article" date="2016" name="Nat. Commun.">
        <title>Thousands of microbial genomes shed light on interconnected biogeochemical processes in an aquifer system.</title>
        <authorList>
            <person name="Anantharaman K."/>
            <person name="Brown C.T."/>
            <person name="Hug L.A."/>
            <person name="Sharon I."/>
            <person name="Castelle C.J."/>
            <person name="Probst A.J."/>
            <person name="Thomas B.C."/>
            <person name="Singh A."/>
            <person name="Wilkins M.J."/>
            <person name="Karaoz U."/>
            <person name="Brodie E.L."/>
            <person name="Williams K.H."/>
            <person name="Hubbard S.S."/>
            <person name="Banfield J.F."/>
        </authorList>
    </citation>
    <scope>NUCLEOTIDE SEQUENCE [LARGE SCALE GENOMIC DNA]</scope>
</reference>
<dbReference type="GO" id="GO:0016491">
    <property type="term" value="F:oxidoreductase activity"/>
    <property type="evidence" value="ECO:0007669"/>
    <property type="project" value="UniProtKB-KW"/>
</dbReference>
<evidence type="ECO:0000259" key="7">
    <source>
        <dbReference type="PROSITE" id="PS51352"/>
    </source>
</evidence>
<keyword evidence="2" id="KW-0732">Signal</keyword>
<keyword evidence="3" id="KW-0560">Oxidoreductase</keyword>
<evidence type="ECO:0000256" key="5">
    <source>
        <dbReference type="ARBA" id="ARBA00023284"/>
    </source>
</evidence>
<dbReference type="InterPro" id="IPR012336">
    <property type="entry name" value="Thioredoxin-like_fold"/>
</dbReference>
<dbReference type="PANTHER" id="PTHR13887">
    <property type="entry name" value="GLUTATHIONE S-TRANSFERASE KAPPA"/>
    <property type="match status" value="1"/>
</dbReference>
<dbReference type="PROSITE" id="PS51352">
    <property type="entry name" value="THIOREDOXIN_2"/>
    <property type="match status" value="1"/>
</dbReference>
<evidence type="ECO:0000313" key="8">
    <source>
        <dbReference type="EMBL" id="OGK73822.1"/>
    </source>
</evidence>
<evidence type="ECO:0000256" key="2">
    <source>
        <dbReference type="ARBA" id="ARBA00022729"/>
    </source>
</evidence>
<keyword evidence="5" id="KW-0676">Redox-active center</keyword>
<keyword evidence="6" id="KW-0472">Membrane</keyword>
<name>A0A1F7L120_9BACT</name>
<sequence length="213" mass="23977">MNTKKIALTIGSVVVTFLFLFLVYTLTNKIADYKNITVIQPSDHVKWASKGEHVLVEYSDLQCPACKTFHELLNSFESSKSAYAKIPKNTTLIYRHFPLYQIHESAFDTAYAAEAAGKQGKFFPMLDIIFKDQENLSTTTNIKGYLLSKANELGLDKAKFERDIASKEVKDKVQSDLSQGEGANIGGTPSFFLDGKKLEFKTLEEFIQILEKL</sequence>
<dbReference type="AlphaFoldDB" id="A0A1F7L120"/>
<dbReference type="InterPro" id="IPR036249">
    <property type="entry name" value="Thioredoxin-like_sf"/>
</dbReference>
<evidence type="ECO:0000313" key="9">
    <source>
        <dbReference type="Proteomes" id="UP000177050"/>
    </source>
</evidence>
<gene>
    <name evidence="8" type="ORF">A3K52_03505</name>
</gene>
<feature type="transmembrane region" description="Helical" evidence="6">
    <location>
        <begin position="6"/>
        <end position="26"/>
    </location>
</feature>
<comment type="similarity">
    <text evidence="1">Belongs to the thioredoxin family. DsbA subfamily.</text>
</comment>
<accession>A0A1F7L120</accession>
<evidence type="ECO:0000256" key="3">
    <source>
        <dbReference type="ARBA" id="ARBA00023002"/>
    </source>
</evidence>
<dbReference type="Proteomes" id="UP000177050">
    <property type="component" value="Unassembled WGS sequence"/>
</dbReference>
<organism evidence="8 9">
    <name type="scientific">Candidatus Roizmanbacteria bacterium RIFOXYD1_FULL_38_12</name>
    <dbReference type="NCBI Taxonomy" id="1802093"/>
    <lineage>
        <taxon>Bacteria</taxon>
        <taxon>Candidatus Roizmaniibacteriota</taxon>
    </lineage>
</organism>
<evidence type="ECO:0000256" key="1">
    <source>
        <dbReference type="ARBA" id="ARBA00005791"/>
    </source>
</evidence>
<keyword evidence="4" id="KW-1015">Disulfide bond</keyword>
<keyword evidence="6" id="KW-1133">Transmembrane helix</keyword>
<comment type="caution">
    <text evidence="8">The sequence shown here is derived from an EMBL/GenBank/DDBJ whole genome shotgun (WGS) entry which is preliminary data.</text>
</comment>
<proteinExistence type="inferred from homology"/>
<dbReference type="SUPFAM" id="SSF52833">
    <property type="entry name" value="Thioredoxin-like"/>
    <property type="match status" value="1"/>
</dbReference>
<evidence type="ECO:0000256" key="6">
    <source>
        <dbReference type="SAM" id="Phobius"/>
    </source>
</evidence>
<dbReference type="InterPro" id="IPR013766">
    <property type="entry name" value="Thioredoxin_domain"/>
</dbReference>